<evidence type="ECO:0000259" key="3">
    <source>
        <dbReference type="Pfam" id="PF10081"/>
    </source>
</evidence>
<gene>
    <name evidence="5" type="ORF">CEPID_04120</name>
</gene>
<feature type="transmembrane region" description="Helical" evidence="2">
    <location>
        <begin position="108"/>
        <end position="130"/>
    </location>
</feature>
<dbReference type="InterPro" id="IPR027787">
    <property type="entry name" value="Alpha/beta-hydrolase_catalytic"/>
</dbReference>
<dbReference type="EMBL" id="CP011541">
    <property type="protein sequence ID" value="AKK02697.1"/>
    <property type="molecule type" value="Genomic_DNA"/>
</dbReference>
<keyword evidence="2" id="KW-1133">Transmembrane helix</keyword>
<organism evidence="5 6">
    <name type="scientific">Corynebacterium epidermidicanis</name>
    <dbReference type="NCBI Taxonomy" id="1050174"/>
    <lineage>
        <taxon>Bacteria</taxon>
        <taxon>Bacillati</taxon>
        <taxon>Actinomycetota</taxon>
        <taxon>Actinomycetes</taxon>
        <taxon>Mycobacteriales</taxon>
        <taxon>Corynebacteriaceae</taxon>
        <taxon>Corynebacterium</taxon>
    </lineage>
</organism>
<keyword evidence="6" id="KW-1185">Reference proteome</keyword>
<feature type="domain" description="Alpha/beta-hydrolase catalytic" evidence="3">
    <location>
        <begin position="284"/>
        <end position="564"/>
    </location>
</feature>
<dbReference type="PATRIC" id="fig|1050174.4.peg.835"/>
<sequence length="577" mass="63759">MGLAEKPRILSFWRRWRLHPWGLILGGIMFAIAATPSLLPRDWQFQAVASGFSAASGYGLGVFLDWNWRNWGREVGAVFGHKFLRAFAFEEEYAALKQRLRFSERTKFRIEMSLLAAVLVWVAYISVSAVRWQSELHAYMGMPVHFGWEALGILPVGLGLWALVLLLVHWALDLGRFVARIAPERWTAAAHSIIAGVVALSLGLWLVDSVIPGTVIRTFEEGAAVANGEPDPSLSPPSNPHRSGSEYSFNRWDGLGAHGSRFISAGMTATEIEQVTGAPAKEPIRLFSGLKNGETPQIQADLLVAELHRTKAHERKAILISGTTGTGWVNPTAAQSFELLYGGDTAIVAMQYSNLPSPVQFISSKQLVHESGKALVDTVVAWRNSLAENQRPELYIFGESLGSTQGEGAFTGVRDITRQVDGVLWVGPPNSNELWASLSLRRDPGTREVAPEFGGGTTVRFAENSRQISGMLHDDAPWNRPRVLFIQHATDPIVWWSPNLLFEQPDWLKESPGIGRHPSMSWQPIVTFWQVTLDMANSVKVPDYYGHNYGTEVLDGMAAITGYEGDVELLREALQAN</sequence>
<feature type="transmembrane region" description="Helical" evidence="2">
    <location>
        <begin position="186"/>
        <end position="207"/>
    </location>
</feature>
<dbReference type="Pfam" id="PF10081">
    <property type="entry name" value="Abhydrolase_9"/>
    <property type="match status" value="1"/>
</dbReference>
<evidence type="ECO:0000313" key="6">
    <source>
        <dbReference type="Proteomes" id="UP000035368"/>
    </source>
</evidence>
<evidence type="ECO:0000256" key="1">
    <source>
        <dbReference type="SAM" id="MobiDB-lite"/>
    </source>
</evidence>
<dbReference type="InterPro" id="IPR027788">
    <property type="entry name" value="Alpha/beta-hydrolase_N_dom"/>
</dbReference>
<dbReference type="STRING" id="1050174.CEPID_04120"/>
<feature type="transmembrane region" description="Helical" evidence="2">
    <location>
        <begin position="150"/>
        <end position="174"/>
    </location>
</feature>
<reference evidence="5 6" key="1">
    <citation type="submission" date="2015-05" db="EMBL/GenBank/DDBJ databases">
        <title>Complete genome sequence of Corynebacterium epidermidicanis DSM 45586, isolated from the skin of a dog suffering from pruritus.</title>
        <authorList>
            <person name="Ruckert C."/>
            <person name="Albersmeier A."/>
            <person name="Winkler A."/>
            <person name="Tauch A."/>
        </authorList>
    </citation>
    <scope>NUCLEOTIDE SEQUENCE [LARGE SCALE GENOMIC DNA]</scope>
    <source>
        <strain evidence="5 6">DSM 45586</strain>
    </source>
</reference>
<protein>
    <submittedName>
        <fullName evidence="5">Putative membrane protein</fullName>
    </submittedName>
</protein>
<name>A0A0G3GV42_9CORY</name>
<accession>A0A0G3GV42</accession>
<dbReference type="ESTHER" id="9cory-a0a0g3gv42">
    <property type="family name" value="Abhydrolase_9"/>
</dbReference>
<evidence type="ECO:0000313" key="5">
    <source>
        <dbReference type="EMBL" id="AKK02697.1"/>
    </source>
</evidence>
<evidence type="ECO:0000259" key="4">
    <source>
        <dbReference type="Pfam" id="PF15420"/>
    </source>
</evidence>
<dbReference type="Proteomes" id="UP000035368">
    <property type="component" value="Chromosome"/>
</dbReference>
<dbReference type="AlphaFoldDB" id="A0A0G3GV42"/>
<feature type="domain" description="Alpha/beta-hydrolase N-terminal" evidence="4">
    <location>
        <begin position="35"/>
        <end position="266"/>
    </location>
</feature>
<feature type="transmembrane region" description="Helical" evidence="2">
    <location>
        <begin position="21"/>
        <end position="39"/>
    </location>
</feature>
<evidence type="ECO:0000256" key="2">
    <source>
        <dbReference type="SAM" id="Phobius"/>
    </source>
</evidence>
<dbReference type="KEGG" id="cei:CEPID_04120"/>
<keyword evidence="2" id="KW-0472">Membrane</keyword>
<dbReference type="Pfam" id="PF15420">
    <property type="entry name" value="Abhydrolase_9_N"/>
    <property type="match status" value="1"/>
</dbReference>
<keyword evidence="2" id="KW-0812">Transmembrane</keyword>
<proteinExistence type="predicted"/>
<feature type="region of interest" description="Disordered" evidence="1">
    <location>
        <begin position="226"/>
        <end position="245"/>
    </location>
</feature>
<feature type="transmembrane region" description="Helical" evidence="2">
    <location>
        <begin position="45"/>
        <end position="64"/>
    </location>
</feature>